<dbReference type="InterPro" id="IPR002716">
    <property type="entry name" value="PIN_dom"/>
</dbReference>
<dbReference type="AlphaFoldDB" id="A0ABD5V7S2"/>
<evidence type="ECO:0000256" key="7">
    <source>
        <dbReference type="ARBA" id="ARBA00038093"/>
    </source>
</evidence>
<keyword evidence="4 8" id="KW-0479">Metal-binding</keyword>
<evidence type="ECO:0000313" key="10">
    <source>
        <dbReference type="EMBL" id="MFC6907129.1"/>
    </source>
</evidence>
<dbReference type="Gene3D" id="3.40.50.1010">
    <property type="entry name" value="5'-nuclease"/>
    <property type="match status" value="1"/>
</dbReference>
<dbReference type="RefSeq" id="WP_340605717.1">
    <property type="nucleotide sequence ID" value="NZ_JBBMXV010000007.1"/>
</dbReference>
<evidence type="ECO:0000256" key="5">
    <source>
        <dbReference type="ARBA" id="ARBA00022801"/>
    </source>
</evidence>
<protein>
    <recommendedName>
        <fullName evidence="8">Ribonuclease VapC</fullName>
        <shortName evidence="8">RNase VapC</shortName>
        <ecNumber evidence="8">3.1.-.-</ecNumber>
    </recommendedName>
    <alternativeName>
        <fullName evidence="8">Putative toxin VapC</fullName>
    </alternativeName>
</protein>
<name>A0ABD5V7S2_9EURY</name>
<dbReference type="GO" id="GO:0090729">
    <property type="term" value="F:toxin activity"/>
    <property type="evidence" value="ECO:0007669"/>
    <property type="project" value="UniProtKB-KW"/>
</dbReference>
<dbReference type="GO" id="GO:0004518">
    <property type="term" value="F:nuclease activity"/>
    <property type="evidence" value="ECO:0007669"/>
    <property type="project" value="UniProtKB-KW"/>
</dbReference>
<evidence type="ECO:0000256" key="6">
    <source>
        <dbReference type="ARBA" id="ARBA00022842"/>
    </source>
</evidence>
<comment type="cofactor">
    <cofactor evidence="1 8">
        <name>Mg(2+)</name>
        <dbReference type="ChEBI" id="CHEBI:18420"/>
    </cofactor>
</comment>
<evidence type="ECO:0000259" key="9">
    <source>
        <dbReference type="Pfam" id="PF01850"/>
    </source>
</evidence>
<dbReference type="GO" id="GO:0000287">
    <property type="term" value="F:magnesium ion binding"/>
    <property type="evidence" value="ECO:0007669"/>
    <property type="project" value="UniProtKB-UniRule"/>
</dbReference>
<evidence type="ECO:0000313" key="11">
    <source>
        <dbReference type="Proteomes" id="UP001596312"/>
    </source>
</evidence>
<organism evidence="10 11">
    <name type="scientific">Halalkalicoccus tibetensis</name>
    <dbReference type="NCBI Taxonomy" id="175632"/>
    <lineage>
        <taxon>Archaea</taxon>
        <taxon>Methanobacteriati</taxon>
        <taxon>Methanobacteriota</taxon>
        <taxon>Stenosarchaea group</taxon>
        <taxon>Halobacteria</taxon>
        <taxon>Halobacteriales</taxon>
        <taxon>Halococcaceae</taxon>
        <taxon>Halalkalicoccus</taxon>
    </lineage>
</organism>
<dbReference type="InterPro" id="IPR022907">
    <property type="entry name" value="VapC_family"/>
</dbReference>
<dbReference type="GO" id="GO:0016787">
    <property type="term" value="F:hydrolase activity"/>
    <property type="evidence" value="ECO:0007669"/>
    <property type="project" value="UniProtKB-KW"/>
</dbReference>
<evidence type="ECO:0000256" key="4">
    <source>
        <dbReference type="ARBA" id="ARBA00022723"/>
    </source>
</evidence>
<keyword evidence="5 8" id="KW-0378">Hydrolase</keyword>
<keyword evidence="3 8" id="KW-0540">Nuclease</keyword>
<feature type="domain" description="PIN" evidence="9">
    <location>
        <begin position="2"/>
        <end position="125"/>
    </location>
</feature>
<keyword evidence="6 8" id="KW-0460">Magnesium</keyword>
<sequence length="131" mass="14446">MYCPDTNFLIDYLDKEHEASEDAKALLEANTDREYRIPSVAFFEVLRAGARLRGAAGVADLIEQLNWADHLPLTPSAAREAALIDGELEQSGQKINLGDVLIAGTVREASGMLVTRDSHFQNVDGLDVKRY</sequence>
<dbReference type="HAMAP" id="MF_00265">
    <property type="entry name" value="VapC_Nob1"/>
    <property type="match status" value="1"/>
</dbReference>
<dbReference type="EMBL" id="JBHSXQ010000007">
    <property type="protein sequence ID" value="MFC6907129.1"/>
    <property type="molecule type" value="Genomic_DNA"/>
</dbReference>
<dbReference type="SUPFAM" id="SSF88723">
    <property type="entry name" value="PIN domain-like"/>
    <property type="match status" value="1"/>
</dbReference>
<dbReference type="InterPro" id="IPR029060">
    <property type="entry name" value="PIN-like_dom_sf"/>
</dbReference>
<feature type="binding site" evidence="8">
    <location>
        <position position="5"/>
    </location>
    <ligand>
        <name>Mg(2+)</name>
        <dbReference type="ChEBI" id="CHEBI:18420"/>
    </ligand>
</feature>
<evidence type="ECO:0000256" key="3">
    <source>
        <dbReference type="ARBA" id="ARBA00022722"/>
    </source>
</evidence>
<gene>
    <name evidence="8" type="primary">vapC</name>
    <name evidence="10" type="ORF">ACFQGH_18255</name>
</gene>
<dbReference type="Proteomes" id="UP001596312">
    <property type="component" value="Unassembled WGS sequence"/>
</dbReference>
<keyword evidence="2 8" id="KW-1277">Toxin-antitoxin system</keyword>
<keyword evidence="8" id="KW-0800">Toxin</keyword>
<comment type="similarity">
    <text evidence="7 8">Belongs to the PINc/VapC protein family.</text>
</comment>
<keyword evidence="11" id="KW-1185">Reference proteome</keyword>
<reference evidence="10 11" key="1">
    <citation type="journal article" date="2019" name="Int. J. Syst. Evol. Microbiol.">
        <title>The Global Catalogue of Microorganisms (GCM) 10K type strain sequencing project: providing services to taxonomists for standard genome sequencing and annotation.</title>
        <authorList>
            <consortium name="The Broad Institute Genomics Platform"/>
            <consortium name="The Broad Institute Genome Sequencing Center for Infectious Disease"/>
            <person name="Wu L."/>
            <person name="Ma J."/>
        </authorList>
    </citation>
    <scope>NUCLEOTIDE SEQUENCE [LARGE SCALE GENOMIC DNA]</scope>
    <source>
        <strain evidence="10 11">CGMCC 1.3240</strain>
    </source>
</reference>
<evidence type="ECO:0000256" key="1">
    <source>
        <dbReference type="ARBA" id="ARBA00001946"/>
    </source>
</evidence>
<dbReference type="Pfam" id="PF01850">
    <property type="entry name" value="PIN"/>
    <property type="match status" value="1"/>
</dbReference>
<proteinExistence type="inferred from homology"/>
<dbReference type="EC" id="3.1.-.-" evidence="8"/>
<dbReference type="PANTHER" id="PTHR33653">
    <property type="entry name" value="RIBONUCLEASE VAPC2"/>
    <property type="match status" value="1"/>
</dbReference>
<evidence type="ECO:0000256" key="2">
    <source>
        <dbReference type="ARBA" id="ARBA00022649"/>
    </source>
</evidence>
<comment type="caution">
    <text evidence="10">The sequence shown here is derived from an EMBL/GenBank/DDBJ whole genome shotgun (WGS) entry which is preliminary data.</text>
</comment>
<dbReference type="InterPro" id="IPR050556">
    <property type="entry name" value="Type_II_TA_system_RNase"/>
</dbReference>
<evidence type="ECO:0000256" key="8">
    <source>
        <dbReference type="HAMAP-Rule" id="MF_00265"/>
    </source>
</evidence>
<accession>A0ABD5V7S2</accession>
<feature type="binding site" evidence="8">
    <location>
        <position position="99"/>
    </location>
    <ligand>
        <name>Mg(2+)</name>
        <dbReference type="ChEBI" id="CHEBI:18420"/>
    </ligand>
</feature>
<comment type="function">
    <text evidence="8">Toxic component of a toxin-antitoxin (TA) system. An RNase.</text>
</comment>
<dbReference type="PANTHER" id="PTHR33653:SF1">
    <property type="entry name" value="RIBONUCLEASE VAPC2"/>
    <property type="match status" value="1"/>
</dbReference>